<protein>
    <submittedName>
        <fullName evidence="2">OLC1v1019742C1</fullName>
    </submittedName>
</protein>
<accession>A0AAV1EEM8</accession>
<dbReference type="AlphaFoldDB" id="A0AAV1EEM8"/>
<evidence type="ECO:0000256" key="1">
    <source>
        <dbReference type="SAM" id="Phobius"/>
    </source>
</evidence>
<dbReference type="EMBL" id="OX459126">
    <property type="protein sequence ID" value="CAI9118207.1"/>
    <property type="molecule type" value="Genomic_DNA"/>
</dbReference>
<proteinExistence type="predicted"/>
<keyword evidence="1" id="KW-1133">Transmembrane helix</keyword>
<gene>
    <name evidence="2" type="ORF">OLC1_LOCUS24127</name>
</gene>
<dbReference type="Proteomes" id="UP001161247">
    <property type="component" value="Chromosome 9"/>
</dbReference>
<reference evidence="2" key="1">
    <citation type="submission" date="2023-03" db="EMBL/GenBank/DDBJ databases">
        <authorList>
            <person name="Julca I."/>
        </authorList>
    </citation>
    <scope>NUCLEOTIDE SEQUENCE</scope>
</reference>
<keyword evidence="1" id="KW-0812">Transmembrane</keyword>
<feature type="transmembrane region" description="Helical" evidence="1">
    <location>
        <begin position="19"/>
        <end position="43"/>
    </location>
</feature>
<organism evidence="2 3">
    <name type="scientific">Oldenlandia corymbosa var. corymbosa</name>
    <dbReference type="NCBI Taxonomy" id="529605"/>
    <lineage>
        <taxon>Eukaryota</taxon>
        <taxon>Viridiplantae</taxon>
        <taxon>Streptophyta</taxon>
        <taxon>Embryophyta</taxon>
        <taxon>Tracheophyta</taxon>
        <taxon>Spermatophyta</taxon>
        <taxon>Magnoliopsida</taxon>
        <taxon>eudicotyledons</taxon>
        <taxon>Gunneridae</taxon>
        <taxon>Pentapetalae</taxon>
        <taxon>asterids</taxon>
        <taxon>lamiids</taxon>
        <taxon>Gentianales</taxon>
        <taxon>Rubiaceae</taxon>
        <taxon>Rubioideae</taxon>
        <taxon>Spermacoceae</taxon>
        <taxon>Hedyotis-Oldenlandia complex</taxon>
        <taxon>Oldenlandia</taxon>
    </lineage>
</organism>
<evidence type="ECO:0000313" key="3">
    <source>
        <dbReference type="Proteomes" id="UP001161247"/>
    </source>
</evidence>
<feature type="transmembrane region" description="Helical" evidence="1">
    <location>
        <begin position="171"/>
        <end position="192"/>
    </location>
</feature>
<name>A0AAV1EEM8_OLDCO</name>
<feature type="transmembrane region" description="Helical" evidence="1">
    <location>
        <begin position="119"/>
        <end position="142"/>
    </location>
</feature>
<keyword evidence="3" id="KW-1185">Reference proteome</keyword>
<evidence type="ECO:0000313" key="2">
    <source>
        <dbReference type="EMBL" id="CAI9118207.1"/>
    </source>
</evidence>
<keyword evidence="1" id="KW-0472">Membrane</keyword>
<sequence>MAADHHEGFVKKITSVDHWMHWVGLIVLSVCFGIVPPLVIYYLGGLNHHHQLINSKGEINVGYQRMNNLYHTATSNLINFTDDYGDQKKPTQKKINPNSNTVTAVPEAEEDLGNGDIALYWFGSVMVLLTATVLAPMIYYLAGVGRTLDKIRRLEFVSPEDLHEFQRNNGVFYGAVGGQIGLSMWFVGYHLLFMRELDAYIVCGWYEQICHLWKLMTRRSSKSVQEEKTDQSDQNGSVDSIVININDS</sequence>